<name>A0AAN6YFI6_9PEZI</name>
<evidence type="ECO:0000256" key="1">
    <source>
        <dbReference type="SAM" id="MobiDB-lite"/>
    </source>
</evidence>
<accession>A0AAN6YFI6</accession>
<evidence type="ECO:0000313" key="2">
    <source>
        <dbReference type="EMBL" id="KAK4217676.1"/>
    </source>
</evidence>
<evidence type="ECO:0000313" key="3">
    <source>
        <dbReference type="Proteomes" id="UP001301769"/>
    </source>
</evidence>
<evidence type="ECO:0008006" key="4">
    <source>
        <dbReference type="Google" id="ProtNLM"/>
    </source>
</evidence>
<feature type="region of interest" description="Disordered" evidence="1">
    <location>
        <begin position="1"/>
        <end position="119"/>
    </location>
</feature>
<feature type="compositionally biased region" description="Low complexity" evidence="1">
    <location>
        <begin position="7"/>
        <end position="31"/>
    </location>
</feature>
<protein>
    <recommendedName>
        <fullName evidence="4">Conidiation-specific protein 8</fullName>
    </recommendedName>
</protein>
<dbReference type="EMBL" id="MU858058">
    <property type="protein sequence ID" value="KAK4217676.1"/>
    <property type="molecule type" value="Genomic_DNA"/>
</dbReference>
<comment type="caution">
    <text evidence="2">The sequence shown here is derived from an EMBL/GenBank/DDBJ whole genome shotgun (WGS) entry which is preliminary data.</text>
</comment>
<feature type="compositionally biased region" description="Low complexity" evidence="1">
    <location>
        <begin position="43"/>
        <end position="69"/>
    </location>
</feature>
<organism evidence="2 3">
    <name type="scientific">Rhypophila decipiens</name>
    <dbReference type="NCBI Taxonomy" id="261697"/>
    <lineage>
        <taxon>Eukaryota</taxon>
        <taxon>Fungi</taxon>
        <taxon>Dikarya</taxon>
        <taxon>Ascomycota</taxon>
        <taxon>Pezizomycotina</taxon>
        <taxon>Sordariomycetes</taxon>
        <taxon>Sordariomycetidae</taxon>
        <taxon>Sordariales</taxon>
        <taxon>Naviculisporaceae</taxon>
        <taxon>Rhypophila</taxon>
    </lineage>
</organism>
<proteinExistence type="predicted"/>
<reference evidence="2" key="1">
    <citation type="journal article" date="2023" name="Mol. Phylogenet. Evol.">
        <title>Genome-scale phylogeny and comparative genomics of the fungal order Sordariales.</title>
        <authorList>
            <person name="Hensen N."/>
            <person name="Bonometti L."/>
            <person name="Westerberg I."/>
            <person name="Brannstrom I.O."/>
            <person name="Guillou S."/>
            <person name="Cros-Aarteil S."/>
            <person name="Calhoun S."/>
            <person name="Haridas S."/>
            <person name="Kuo A."/>
            <person name="Mondo S."/>
            <person name="Pangilinan J."/>
            <person name="Riley R."/>
            <person name="LaButti K."/>
            <person name="Andreopoulos B."/>
            <person name="Lipzen A."/>
            <person name="Chen C."/>
            <person name="Yan M."/>
            <person name="Daum C."/>
            <person name="Ng V."/>
            <person name="Clum A."/>
            <person name="Steindorff A."/>
            <person name="Ohm R.A."/>
            <person name="Martin F."/>
            <person name="Silar P."/>
            <person name="Natvig D.O."/>
            <person name="Lalanne C."/>
            <person name="Gautier V."/>
            <person name="Ament-Velasquez S.L."/>
            <person name="Kruys A."/>
            <person name="Hutchinson M.I."/>
            <person name="Powell A.J."/>
            <person name="Barry K."/>
            <person name="Miller A.N."/>
            <person name="Grigoriev I.V."/>
            <person name="Debuchy R."/>
            <person name="Gladieux P."/>
            <person name="Hiltunen Thoren M."/>
            <person name="Johannesson H."/>
        </authorList>
    </citation>
    <scope>NUCLEOTIDE SEQUENCE</scope>
    <source>
        <strain evidence="2">PSN293</strain>
    </source>
</reference>
<dbReference type="Proteomes" id="UP001301769">
    <property type="component" value="Unassembled WGS sequence"/>
</dbReference>
<keyword evidence="3" id="KW-1185">Reference proteome</keyword>
<dbReference type="AlphaFoldDB" id="A0AAN6YFI6"/>
<gene>
    <name evidence="2" type="ORF">QBC37DRAFT_39682</name>
</gene>
<reference evidence="2" key="2">
    <citation type="submission" date="2023-05" db="EMBL/GenBank/DDBJ databases">
        <authorList>
            <consortium name="Lawrence Berkeley National Laboratory"/>
            <person name="Steindorff A."/>
            <person name="Hensen N."/>
            <person name="Bonometti L."/>
            <person name="Westerberg I."/>
            <person name="Brannstrom I.O."/>
            <person name="Guillou S."/>
            <person name="Cros-Aarteil S."/>
            <person name="Calhoun S."/>
            <person name="Haridas S."/>
            <person name="Kuo A."/>
            <person name="Mondo S."/>
            <person name="Pangilinan J."/>
            <person name="Riley R."/>
            <person name="Labutti K."/>
            <person name="Andreopoulos B."/>
            <person name="Lipzen A."/>
            <person name="Chen C."/>
            <person name="Yanf M."/>
            <person name="Daum C."/>
            <person name="Ng V."/>
            <person name="Clum A."/>
            <person name="Ohm R."/>
            <person name="Martin F."/>
            <person name="Silar P."/>
            <person name="Natvig D."/>
            <person name="Lalanne C."/>
            <person name="Gautier V."/>
            <person name="Ament-Velasquez S.L."/>
            <person name="Kruys A."/>
            <person name="Hutchinson M.I."/>
            <person name="Powell A.J."/>
            <person name="Barry K."/>
            <person name="Miller A.N."/>
            <person name="Grigoriev I.V."/>
            <person name="Debuchy R."/>
            <person name="Gladieux P."/>
            <person name="Thoren M.H."/>
            <person name="Johannesson H."/>
        </authorList>
    </citation>
    <scope>NUCLEOTIDE SEQUENCE</scope>
    <source>
        <strain evidence="2">PSN293</strain>
    </source>
</reference>
<sequence length="119" mass="12506">MADSGNIKTTKTTITTTTTAPSPSPIMSSMGSGTGFRNERSDSTSSTGSGSTASYSSSPASPTTSRRASQGLFDSLTAQKRKDDPASIARRQSMNDQQPKSGFIGQMWNNWVHGPGPNK</sequence>
<feature type="compositionally biased region" description="Polar residues" evidence="1">
    <location>
        <begin position="90"/>
        <end position="100"/>
    </location>
</feature>